<dbReference type="EMBL" id="JAXCGZ010022899">
    <property type="protein sequence ID" value="KAK7021367.1"/>
    <property type="molecule type" value="Genomic_DNA"/>
</dbReference>
<keyword evidence="2" id="KW-1185">Reference proteome</keyword>
<comment type="caution">
    <text evidence="1">The sequence shown here is derived from an EMBL/GenBank/DDBJ whole genome shotgun (WGS) entry which is preliminary data.</text>
</comment>
<dbReference type="AlphaFoldDB" id="A0AAN8ZW59"/>
<protein>
    <submittedName>
        <fullName evidence="1">Uncharacterized protein</fullName>
    </submittedName>
</protein>
<reference evidence="1 2" key="1">
    <citation type="submission" date="2023-11" db="EMBL/GenBank/DDBJ databases">
        <title>Halocaridina rubra genome assembly.</title>
        <authorList>
            <person name="Smith C."/>
        </authorList>
    </citation>
    <scope>NUCLEOTIDE SEQUENCE [LARGE SCALE GENOMIC DNA]</scope>
    <source>
        <strain evidence="1">EP-1</strain>
        <tissue evidence="1">Whole</tissue>
    </source>
</reference>
<accession>A0AAN8ZW59</accession>
<gene>
    <name evidence="1" type="ORF">SK128_009199</name>
</gene>
<proteinExistence type="predicted"/>
<sequence length="97" mass="11187">MGHFSLIREVAEPRQYTLTLWKRKYRRGDFQSPRSAPFCRLLRHARVAVRCPTSLLKTPELIVVKVIVQKTFLTAPSTLVRGWTGTELSWLASLNCM</sequence>
<dbReference type="Proteomes" id="UP001381693">
    <property type="component" value="Unassembled WGS sequence"/>
</dbReference>
<evidence type="ECO:0000313" key="2">
    <source>
        <dbReference type="Proteomes" id="UP001381693"/>
    </source>
</evidence>
<evidence type="ECO:0000313" key="1">
    <source>
        <dbReference type="EMBL" id="KAK7021367.1"/>
    </source>
</evidence>
<organism evidence="1 2">
    <name type="scientific">Halocaridina rubra</name>
    <name type="common">Hawaiian red shrimp</name>
    <dbReference type="NCBI Taxonomy" id="373956"/>
    <lineage>
        <taxon>Eukaryota</taxon>
        <taxon>Metazoa</taxon>
        <taxon>Ecdysozoa</taxon>
        <taxon>Arthropoda</taxon>
        <taxon>Crustacea</taxon>
        <taxon>Multicrustacea</taxon>
        <taxon>Malacostraca</taxon>
        <taxon>Eumalacostraca</taxon>
        <taxon>Eucarida</taxon>
        <taxon>Decapoda</taxon>
        <taxon>Pleocyemata</taxon>
        <taxon>Caridea</taxon>
        <taxon>Atyoidea</taxon>
        <taxon>Atyidae</taxon>
        <taxon>Halocaridina</taxon>
    </lineage>
</organism>
<name>A0AAN8ZW59_HALRR</name>